<dbReference type="AlphaFoldDB" id="A0A4V3SB67"/>
<keyword evidence="3" id="KW-1185">Reference proteome</keyword>
<keyword evidence="1" id="KW-1133">Transmembrane helix</keyword>
<protein>
    <submittedName>
        <fullName evidence="2">Uncharacterized protein</fullName>
    </submittedName>
</protein>
<sequence>MYRESKLGKTYSETKAMFRSALILVILSLPNRCRIVSRGGLVPRTSSSGIVIGCLIQTLDVFDQEFSDLAKRRMPENGDYRISIIIALRLTQCFAFAPFFLGNMNNCYKMSRI</sequence>
<name>A0A4V3SB67_9HYME</name>
<dbReference type="EMBL" id="QBLH01001461">
    <property type="protein sequence ID" value="TGZ51764.1"/>
    <property type="molecule type" value="Genomic_DNA"/>
</dbReference>
<organism evidence="2 3">
    <name type="scientific">Temnothorax longispinosus</name>
    <dbReference type="NCBI Taxonomy" id="300112"/>
    <lineage>
        <taxon>Eukaryota</taxon>
        <taxon>Metazoa</taxon>
        <taxon>Ecdysozoa</taxon>
        <taxon>Arthropoda</taxon>
        <taxon>Hexapoda</taxon>
        <taxon>Insecta</taxon>
        <taxon>Pterygota</taxon>
        <taxon>Neoptera</taxon>
        <taxon>Endopterygota</taxon>
        <taxon>Hymenoptera</taxon>
        <taxon>Apocrita</taxon>
        <taxon>Aculeata</taxon>
        <taxon>Formicoidea</taxon>
        <taxon>Formicidae</taxon>
        <taxon>Myrmicinae</taxon>
        <taxon>Temnothorax</taxon>
    </lineage>
</organism>
<reference evidence="2 3" key="1">
    <citation type="journal article" date="2019" name="Philos. Trans. R. Soc. Lond., B, Biol. Sci.">
        <title>Ant behaviour and brain gene expression of defending hosts depend on the ecological success of the intruding social parasite.</title>
        <authorList>
            <person name="Kaur R."/>
            <person name="Stoldt M."/>
            <person name="Jongepier E."/>
            <person name="Feldmeyer B."/>
            <person name="Menzel F."/>
            <person name="Bornberg-Bauer E."/>
            <person name="Foitzik S."/>
        </authorList>
    </citation>
    <scope>NUCLEOTIDE SEQUENCE [LARGE SCALE GENOMIC DNA]</scope>
    <source>
        <tissue evidence="2">Whole body</tissue>
    </source>
</reference>
<keyword evidence="1" id="KW-0812">Transmembrane</keyword>
<accession>A0A4V3SB67</accession>
<evidence type="ECO:0000313" key="2">
    <source>
        <dbReference type="EMBL" id="TGZ51764.1"/>
    </source>
</evidence>
<evidence type="ECO:0000313" key="3">
    <source>
        <dbReference type="Proteomes" id="UP000310200"/>
    </source>
</evidence>
<dbReference type="Proteomes" id="UP000310200">
    <property type="component" value="Unassembled WGS sequence"/>
</dbReference>
<feature type="transmembrane region" description="Helical" evidence="1">
    <location>
        <begin position="82"/>
        <end position="102"/>
    </location>
</feature>
<proteinExistence type="predicted"/>
<keyword evidence="1" id="KW-0472">Membrane</keyword>
<evidence type="ECO:0000256" key="1">
    <source>
        <dbReference type="SAM" id="Phobius"/>
    </source>
</evidence>
<comment type="caution">
    <text evidence="2">The sequence shown here is derived from an EMBL/GenBank/DDBJ whole genome shotgun (WGS) entry which is preliminary data.</text>
</comment>
<gene>
    <name evidence="2" type="ORF">DBV15_04962</name>
</gene>